<sequence>MNNLLAALMFFTRLPFWRICTVPSECFRHVVSYWSLCGWLTGGVMALSFWVFSTWFPLPVAVLLALCARLFLTGALHEDGLADFFDGFGGGRDREGILRIMKDSHIGSYGVLGLILYYLLSFSLLVSLPVSVIPWVLCVADSFCKFVCSFMLLFLPYARKEEESKAKVVYTRMSLSEWIANIAGGLLPLLLLPLSYWGMLCFPCVLFIGLGWLLKRRLGGYTGDCCGALFLLCELACWMGAVVMAYNF</sequence>
<evidence type="ECO:0000256" key="8">
    <source>
        <dbReference type="ARBA" id="ARBA00022573"/>
    </source>
</evidence>
<dbReference type="EC" id="2.7.8.26" evidence="5 19"/>
<evidence type="ECO:0000313" key="21">
    <source>
        <dbReference type="Proteomes" id="UP000260862"/>
    </source>
</evidence>
<name>A0A3E4MYR9_9BACT</name>
<dbReference type="RefSeq" id="WP_117672935.1">
    <property type="nucleotide sequence ID" value="NZ_CABOGR010000016.1"/>
</dbReference>
<evidence type="ECO:0000256" key="10">
    <source>
        <dbReference type="ARBA" id="ARBA00022692"/>
    </source>
</evidence>
<dbReference type="GO" id="GO:0008818">
    <property type="term" value="F:cobalamin 5'-phosphate synthase activity"/>
    <property type="evidence" value="ECO:0007669"/>
    <property type="project" value="UniProtKB-UniRule"/>
</dbReference>
<dbReference type="AlphaFoldDB" id="A0A3E4MYR9"/>
<evidence type="ECO:0000256" key="5">
    <source>
        <dbReference type="ARBA" id="ARBA00013200"/>
    </source>
</evidence>
<dbReference type="PANTHER" id="PTHR34148">
    <property type="entry name" value="ADENOSYLCOBINAMIDE-GDP RIBAZOLETRANSFERASE"/>
    <property type="match status" value="1"/>
</dbReference>
<evidence type="ECO:0000256" key="7">
    <source>
        <dbReference type="ARBA" id="ARBA00022475"/>
    </source>
</evidence>
<feature type="transmembrane region" description="Helical" evidence="19">
    <location>
        <begin position="169"/>
        <end position="190"/>
    </location>
</feature>
<proteinExistence type="inferred from homology"/>
<dbReference type="PANTHER" id="PTHR34148:SF1">
    <property type="entry name" value="ADENOSYLCOBINAMIDE-GDP RIBAZOLETRANSFERASE"/>
    <property type="match status" value="1"/>
</dbReference>
<dbReference type="GO" id="GO:0051073">
    <property type="term" value="F:adenosylcobinamide-GDP ribazoletransferase activity"/>
    <property type="evidence" value="ECO:0007669"/>
    <property type="project" value="UniProtKB-UniRule"/>
</dbReference>
<feature type="transmembrane region" description="Helical" evidence="19">
    <location>
        <begin position="48"/>
        <end position="72"/>
    </location>
</feature>
<gene>
    <name evidence="19" type="primary">cobS</name>
    <name evidence="20" type="ORF">DXD04_09660</name>
</gene>
<feature type="transmembrane region" description="Helical" evidence="19">
    <location>
        <begin position="226"/>
        <end position="246"/>
    </location>
</feature>
<evidence type="ECO:0000256" key="11">
    <source>
        <dbReference type="ARBA" id="ARBA00022842"/>
    </source>
</evidence>
<keyword evidence="10 19" id="KW-0812">Transmembrane</keyword>
<keyword evidence="12 19" id="KW-1133">Transmembrane helix</keyword>
<keyword evidence="11 19" id="KW-0460">Magnesium</keyword>
<evidence type="ECO:0000256" key="4">
    <source>
        <dbReference type="ARBA" id="ARBA00010561"/>
    </source>
</evidence>
<evidence type="ECO:0000256" key="1">
    <source>
        <dbReference type="ARBA" id="ARBA00001946"/>
    </source>
</evidence>
<keyword evidence="13 19" id="KW-0472">Membrane</keyword>
<comment type="pathway">
    <text evidence="3 19">Cofactor biosynthesis; adenosylcobalamin biosynthesis; adenosylcobalamin from cob(II)yrinate a,c-diamide: step 7/7.</text>
</comment>
<comment type="caution">
    <text evidence="20">The sequence shown here is derived from an EMBL/GenBank/DDBJ whole genome shotgun (WGS) entry which is preliminary data.</text>
</comment>
<evidence type="ECO:0000313" key="20">
    <source>
        <dbReference type="EMBL" id="RGK54920.1"/>
    </source>
</evidence>
<dbReference type="GO" id="GO:0009236">
    <property type="term" value="P:cobalamin biosynthetic process"/>
    <property type="evidence" value="ECO:0007669"/>
    <property type="project" value="UniProtKB-UniRule"/>
</dbReference>
<keyword evidence="8 19" id="KW-0169">Cobalamin biosynthesis</keyword>
<comment type="similarity">
    <text evidence="4 19">Belongs to the CobS family.</text>
</comment>
<evidence type="ECO:0000256" key="3">
    <source>
        <dbReference type="ARBA" id="ARBA00004663"/>
    </source>
</evidence>
<keyword evidence="7 19" id="KW-1003">Cell membrane</keyword>
<dbReference type="Proteomes" id="UP000260862">
    <property type="component" value="Unassembled WGS sequence"/>
</dbReference>
<comment type="catalytic activity">
    <reaction evidence="18 19">
        <text>alpha-ribazole 5'-phosphate + adenosylcob(III)inamide-GDP = adenosylcob(III)alamin 5'-phosphate + GMP + H(+)</text>
        <dbReference type="Rhea" id="RHEA:23560"/>
        <dbReference type="ChEBI" id="CHEBI:15378"/>
        <dbReference type="ChEBI" id="CHEBI:57918"/>
        <dbReference type="ChEBI" id="CHEBI:58115"/>
        <dbReference type="ChEBI" id="CHEBI:60487"/>
        <dbReference type="ChEBI" id="CHEBI:60493"/>
        <dbReference type="EC" id="2.7.8.26"/>
    </reaction>
</comment>
<dbReference type="UniPathway" id="UPA00148">
    <property type="reaction ID" value="UER00238"/>
</dbReference>
<evidence type="ECO:0000256" key="9">
    <source>
        <dbReference type="ARBA" id="ARBA00022679"/>
    </source>
</evidence>
<feature type="transmembrane region" description="Helical" evidence="19">
    <location>
        <begin position="106"/>
        <end position="126"/>
    </location>
</feature>
<dbReference type="GO" id="GO:0005886">
    <property type="term" value="C:plasma membrane"/>
    <property type="evidence" value="ECO:0007669"/>
    <property type="project" value="UniProtKB-SubCell"/>
</dbReference>
<keyword evidence="9 19" id="KW-0808">Transferase</keyword>
<dbReference type="EMBL" id="QSQT01000016">
    <property type="protein sequence ID" value="RGK54920.1"/>
    <property type="molecule type" value="Genomic_DNA"/>
</dbReference>
<feature type="transmembrane region" description="Helical" evidence="19">
    <location>
        <begin position="132"/>
        <end position="157"/>
    </location>
</feature>
<protein>
    <recommendedName>
        <fullName evidence="6 19">Adenosylcobinamide-GDP ribazoletransferase</fullName>
        <ecNumber evidence="5 19">2.7.8.26</ecNumber>
    </recommendedName>
    <alternativeName>
        <fullName evidence="16 19">Cobalamin synthase</fullName>
    </alternativeName>
    <alternativeName>
        <fullName evidence="15 19">Cobalamin-5'-phosphate synthase</fullName>
    </alternativeName>
</protein>
<evidence type="ECO:0000256" key="2">
    <source>
        <dbReference type="ARBA" id="ARBA00004651"/>
    </source>
</evidence>
<dbReference type="HAMAP" id="MF_00719">
    <property type="entry name" value="CobS"/>
    <property type="match status" value="1"/>
</dbReference>
<keyword evidence="21" id="KW-1185">Reference proteome</keyword>
<dbReference type="InterPro" id="IPR003805">
    <property type="entry name" value="CobS"/>
</dbReference>
<comment type="subcellular location">
    <subcellularLocation>
        <location evidence="2 19">Cell membrane</location>
        <topology evidence="2 19">Multi-pass membrane protein</topology>
    </subcellularLocation>
</comment>
<accession>A0A3E4MYR9</accession>
<comment type="cofactor">
    <cofactor evidence="1 19">
        <name>Mg(2+)</name>
        <dbReference type="ChEBI" id="CHEBI:18420"/>
    </cofactor>
</comment>
<feature type="transmembrane region" description="Helical" evidence="19">
    <location>
        <begin position="196"/>
        <end position="214"/>
    </location>
</feature>
<evidence type="ECO:0000256" key="14">
    <source>
        <dbReference type="ARBA" id="ARBA00025228"/>
    </source>
</evidence>
<comment type="catalytic activity">
    <reaction evidence="17 19">
        <text>alpha-ribazole + adenosylcob(III)inamide-GDP = adenosylcob(III)alamin + GMP + H(+)</text>
        <dbReference type="Rhea" id="RHEA:16049"/>
        <dbReference type="ChEBI" id="CHEBI:10329"/>
        <dbReference type="ChEBI" id="CHEBI:15378"/>
        <dbReference type="ChEBI" id="CHEBI:18408"/>
        <dbReference type="ChEBI" id="CHEBI:58115"/>
        <dbReference type="ChEBI" id="CHEBI:60487"/>
        <dbReference type="EC" id="2.7.8.26"/>
    </reaction>
</comment>
<reference evidence="20 21" key="1">
    <citation type="submission" date="2018-08" db="EMBL/GenBank/DDBJ databases">
        <title>A genome reference for cultivated species of the human gut microbiota.</title>
        <authorList>
            <person name="Zou Y."/>
            <person name="Xue W."/>
            <person name="Luo G."/>
        </authorList>
    </citation>
    <scope>NUCLEOTIDE SEQUENCE [LARGE SCALE GENOMIC DNA]</scope>
    <source>
        <strain evidence="20 21">TF10-3AC</strain>
    </source>
</reference>
<evidence type="ECO:0000256" key="16">
    <source>
        <dbReference type="ARBA" id="ARBA00032853"/>
    </source>
</evidence>
<dbReference type="Pfam" id="PF02654">
    <property type="entry name" value="CobS"/>
    <property type="match status" value="1"/>
</dbReference>
<evidence type="ECO:0000256" key="18">
    <source>
        <dbReference type="ARBA" id="ARBA00049504"/>
    </source>
</evidence>
<evidence type="ECO:0000256" key="17">
    <source>
        <dbReference type="ARBA" id="ARBA00048623"/>
    </source>
</evidence>
<evidence type="ECO:0000256" key="13">
    <source>
        <dbReference type="ARBA" id="ARBA00023136"/>
    </source>
</evidence>
<evidence type="ECO:0000256" key="19">
    <source>
        <dbReference type="HAMAP-Rule" id="MF_00719"/>
    </source>
</evidence>
<evidence type="ECO:0000256" key="12">
    <source>
        <dbReference type="ARBA" id="ARBA00022989"/>
    </source>
</evidence>
<evidence type="ECO:0000256" key="15">
    <source>
        <dbReference type="ARBA" id="ARBA00032605"/>
    </source>
</evidence>
<evidence type="ECO:0000256" key="6">
    <source>
        <dbReference type="ARBA" id="ARBA00015850"/>
    </source>
</evidence>
<comment type="function">
    <text evidence="14 19">Joins adenosylcobinamide-GDP and alpha-ribazole to generate adenosylcobalamin (Ado-cobalamin). Also synthesizes adenosylcobalamin 5'-phosphate from adenosylcobinamide-GDP and alpha-ribazole 5'-phosphate.</text>
</comment>
<organism evidence="20 21">
    <name type="scientific">Phocaeicola plebeius</name>
    <dbReference type="NCBI Taxonomy" id="310297"/>
    <lineage>
        <taxon>Bacteria</taxon>
        <taxon>Pseudomonadati</taxon>
        <taxon>Bacteroidota</taxon>
        <taxon>Bacteroidia</taxon>
        <taxon>Bacteroidales</taxon>
        <taxon>Bacteroidaceae</taxon>
        <taxon>Phocaeicola</taxon>
    </lineage>
</organism>